<evidence type="ECO:0000313" key="4">
    <source>
        <dbReference type="Proteomes" id="UP000186104"/>
    </source>
</evidence>
<dbReference type="Proteomes" id="UP000186104">
    <property type="component" value="Chromosome"/>
</dbReference>
<name>A0A173LP28_9ACTN</name>
<dbReference type="EMBL" id="CP015961">
    <property type="protein sequence ID" value="ANI93414.1"/>
    <property type="molecule type" value="Genomic_DNA"/>
</dbReference>
<dbReference type="AlphaFoldDB" id="A0A173LP28"/>
<feature type="compositionally biased region" description="Polar residues" evidence="1">
    <location>
        <begin position="329"/>
        <end position="350"/>
    </location>
</feature>
<protein>
    <recommendedName>
        <fullName evidence="2">AbiEi antitoxin N-terminal domain-containing protein</fullName>
    </recommendedName>
</protein>
<dbReference type="InterPro" id="IPR025159">
    <property type="entry name" value="AbiEi_N"/>
</dbReference>
<feature type="compositionally biased region" description="Basic and acidic residues" evidence="1">
    <location>
        <begin position="351"/>
        <end position="367"/>
    </location>
</feature>
<dbReference type="KEGG" id="dtm:BJL86_2654"/>
<reference evidence="3 4" key="1">
    <citation type="submission" date="2016-06" db="EMBL/GenBank/DDBJ databases">
        <title>Complete genome sequence of a saline-alkali tolerant type strain Dietzia timorensis ID05-A0528T.</title>
        <authorList>
            <person name="Wu X."/>
        </authorList>
    </citation>
    <scope>NUCLEOTIDE SEQUENCE [LARGE SCALE GENOMIC DNA]</scope>
    <source>
        <strain evidence="3 4">ID05-A0528</strain>
    </source>
</reference>
<feature type="domain" description="AbiEi antitoxin N-terminal" evidence="2">
    <location>
        <begin position="12"/>
        <end position="56"/>
    </location>
</feature>
<evidence type="ECO:0000256" key="1">
    <source>
        <dbReference type="SAM" id="MobiDB-lite"/>
    </source>
</evidence>
<feature type="region of interest" description="Disordered" evidence="1">
    <location>
        <begin position="329"/>
        <end position="367"/>
    </location>
</feature>
<keyword evidence="4" id="KW-1185">Reference proteome</keyword>
<sequence>MKSATILGRLESAAVGQRGLITTTQAQREGVERVQLKRLEGAAVIARVRRGVYALPSAEPSALLEVRAAWLHLDPTRFAEERLFDDQKIVISHTSAANVHGLGVMIPNRHEFTTNYRKQSTQDDIQIRRGAFGDDDTAIVEGMLVTSITRTVSDLARSRIEFGYLADVVSDALSRPEIRVTDVVRVLDRWAERYEFSSGGAMLEACRAHAGEVHDQAEQLARLSPSAREQLSKQISAAIAPTVQLQVQKILDAQLAGRTPQLSVQSALENTTRHQQKLVRDALQVASAGLTIPAGVATPPVLPKGLSEALGKVWESNSTNLAIAKSMEATTRQISSPVIPQDGDSATANDGTDRAVENEDELRRHSE</sequence>
<dbReference type="STRING" id="499555.BJL86_2654"/>
<dbReference type="Pfam" id="PF13338">
    <property type="entry name" value="AbiEi_4"/>
    <property type="match status" value="1"/>
</dbReference>
<accession>A0A173LP28</accession>
<evidence type="ECO:0000313" key="3">
    <source>
        <dbReference type="EMBL" id="ANI93414.1"/>
    </source>
</evidence>
<proteinExistence type="predicted"/>
<gene>
    <name evidence="3" type="ORF">BJL86_2654</name>
</gene>
<organism evidence="3 4">
    <name type="scientific">Dietzia timorensis</name>
    <dbReference type="NCBI Taxonomy" id="499555"/>
    <lineage>
        <taxon>Bacteria</taxon>
        <taxon>Bacillati</taxon>
        <taxon>Actinomycetota</taxon>
        <taxon>Actinomycetes</taxon>
        <taxon>Mycobacteriales</taxon>
        <taxon>Dietziaceae</taxon>
        <taxon>Dietzia</taxon>
    </lineage>
</organism>
<evidence type="ECO:0000259" key="2">
    <source>
        <dbReference type="Pfam" id="PF13338"/>
    </source>
</evidence>
<dbReference type="RefSeq" id="WP_197487530.1">
    <property type="nucleotide sequence ID" value="NZ_CP015961.1"/>
</dbReference>